<reference evidence="1 2" key="1">
    <citation type="journal article" date="2016" name="Mol. Biol. Evol.">
        <title>Comparative Genomics of Early-Diverging Mushroom-Forming Fungi Provides Insights into the Origins of Lignocellulose Decay Capabilities.</title>
        <authorList>
            <person name="Nagy L.G."/>
            <person name="Riley R."/>
            <person name="Tritt A."/>
            <person name="Adam C."/>
            <person name="Daum C."/>
            <person name="Floudas D."/>
            <person name="Sun H."/>
            <person name="Yadav J.S."/>
            <person name="Pangilinan J."/>
            <person name="Larsson K.H."/>
            <person name="Matsuura K."/>
            <person name="Barry K."/>
            <person name="Labutti K."/>
            <person name="Kuo R."/>
            <person name="Ohm R.A."/>
            <person name="Bhattacharya S.S."/>
            <person name="Shirouzu T."/>
            <person name="Yoshinaga Y."/>
            <person name="Martin F.M."/>
            <person name="Grigoriev I.V."/>
            <person name="Hibbett D.S."/>
        </authorList>
    </citation>
    <scope>NUCLEOTIDE SEQUENCE [LARGE SCALE GENOMIC DNA]</scope>
    <source>
        <strain evidence="1 2">93-53</strain>
    </source>
</reference>
<sequence length="61" mass="7456">MMEEVKIWARDFVDCIKELMGNMTFQGHMSYAHEKVTHHDMQKYSEMCTSEWWWKMQVHAS</sequence>
<dbReference type="RefSeq" id="XP_040759834.1">
    <property type="nucleotide sequence ID" value="XM_040905000.1"/>
</dbReference>
<evidence type="ECO:0000313" key="1">
    <source>
        <dbReference type="EMBL" id="KZT02094.1"/>
    </source>
</evidence>
<protein>
    <submittedName>
        <fullName evidence="1">Uncharacterized protein</fullName>
    </submittedName>
</protein>
<accession>A0A165C2Q7</accession>
<dbReference type="InParanoid" id="A0A165C2Q7"/>
<dbReference type="Proteomes" id="UP000076871">
    <property type="component" value="Unassembled WGS sequence"/>
</dbReference>
<name>A0A165C2Q7_9APHY</name>
<organism evidence="1 2">
    <name type="scientific">Laetiporus sulphureus 93-53</name>
    <dbReference type="NCBI Taxonomy" id="1314785"/>
    <lineage>
        <taxon>Eukaryota</taxon>
        <taxon>Fungi</taxon>
        <taxon>Dikarya</taxon>
        <taxon>Basidiomycota</taxon>
        <taxon>Agaricomycotina</taxon>
        <taxon>Agaricomycetes</taxon>
        <taxon>Polyporales</taxon>
        <taxon>Laetiporus</taxon>
    </lineage>
</organism>
<evidence type="ECO:0000313" key="2">
    <source>
        <dbReference type="Proteomes" id="UP000076871"/>
    </source>
</evidence>
<dbReference type="Pfam" id="PF18759">
    <property type="entry name" value="Plavaka"/>
    <property type="match status" value="1"/>
</dbReference>
<dbReference type="InterPro" id="IPR041078">
    <property type="entry name" value="Plavaka"/>
</dbReference>
<gene>
    <name evidence="1" type="ORF">LAESUDRAFT_662552</name>
</gene>
<dbReference type="GeneID" id="63822030"/>
<dbReference type="EMBL" id="KV427656">
    <property type="protein sequence ID" value="KZT02094.1"/>
    <property type="molecule type" value="Genomic_DNA"/>
</dbReference>
<dbReference type="AlphaFoldDB" id="A0A165C2Q7"/>
<dbReference type="OrthoDB" id="2803297at2759"/>
<proteinExistence type="predicted"/>
<keyword evidence="2" id="KW-1185">Reference proteome</keyword>